<dbReference type="InterPro" id="IPR032819">
    <property type="entry name" value="TruB_C"/>
</dbReference>
<dbReference type="NCBIfam" id="TIGR00431">
    <property type="entry name" value="TruB"/>
    <property type="match status" value="1"/>
</dbReference>
<dbReference type="Gene3D" id="3.30.2350.10">
    <property type="entry name" value="Pseudouridine synthase"/>
    <property type="match status" value="1"/>
</dbReference>
<sequence>MTLHGVIPIRKPKGYTSHDIVGFMRRLTGQKRVGHTGTLDPEVEGVLPICLGQATRIVEYIQDLPKRYAGTMKLGISTDTEDQTGQVLEEVTVPSLSLDEIHQVFQRFRGEIEQIPPMYSAVRVHGKRLYELARAGVEVERPKRKVMIYDLDCTGMEAGEHPLIHFDVRCSKGTYIRTLCVDLGLALGYPAHMTQLTRVQSGPFHLSDCYTLEELKEVSAKGHWQEVLFSMDEVLGQYPSFIVADEDEKRVLDGWDLEIADDYANSLVRVYTESGRFCAIYRIDGKKQAKPEKVFRDVES</sequence>
<dbReference type="EMBL" id="FORR01000006">
    <property type="protein sequence ID" value="SFJ23431.1"/>
    <property type="molecule type" value="Genomic_DNA"/>
</dbReference>
<keyword evidence="9" id="KW-1185">Reference proteome</keyword>
<dbReference type="Proteomes" id="UP000199545">
    <property type="component" value="Unassembled WGS sequence"/>
</dbReference>
<evidence type="ECO:0000259" key="6">
    <source>
        <dbReference type="Pfam" id="PF01509"/>
    </source>
</evidence>
<dbReference type="InterPro" id="IPR020103">
    <property type="entry name" value="PsdUridine_synth_cat_dom_sf"/>
</dbReference>
<dbReference type="PANTHER" id="PTHR13767:SF2">
    <property type="entry name" value="PSEUDOURIDYLATE SYNTHASE TRUB1"/>
    <property type="match status" value="1"/>
</dbReference>
<dbReference type="InterPro" id="IPR014780">
    <property type="entry name" value="tRNA_psdUridine_synth_TruB"/>
</dbReference>
<dbReference type="HAMAP" id="MF_01080">
    <property type="entry name" value="TruB_bact"/>
    <property type="match status" value="1"/>
</dbReference>
<dbReference type="Pfam" id="PF16198">
    <property type="entry name" value="TruB_C_2"/>
    <property type="match status" value="1"/>
</dbReference>
<evidence type="ECO:0000256" key="5">
    <source>
        <dbReference type="HAMAP-Rule" id="MF_01080"/>
    </source>
</evidence>
<accession>A0A1I3PQ88</accession>
<feature type="domain" description="Pseudouridine synthase II N-terminal" evidence="6">
    <location>
        <begin position="25"/>
        <end position="176"/>
    </location>
</feature>
<dbReference type="PANTHER" id="PTHR13767">
    <property type="entry name" value="TRNA-PSEUDOURIDINE SYNTHASE"/>
    <property type="match status" value="1"/>
</dbReference>
<dbReference type="InterPro" id="IPR002501">
    <property type="entry name" value="PsdUridine_synth_N"/>
</dbReference>
<evidence type="ECO:0000313" key="9">
    <source>
        <dbReference type="Proteomes" id="UP000199545"/>
    </source>
</evidence>
<keyword evidence="4 5" id="KW-0413">Isomerase</keyword>
<proteinExistence type="inferred from homology"/>
<dbReference type="CDD" id="cd02573">
    <property type="entry name" value="PseudoU_synth_EcTruB"/>
    <property type="match status" value="1"/>
</dbReference>
<evidence type="ECO:0000256" key="4">
    <source>
        <dbReference type="ARBA" id="ARBA00023235"/>
    </source>
</evidence>
<feature type="domain" description="tRNA pseudouridylate synthase B C-terminal" evidence="7">
    <location>
        <begin position="177"/>
        <end position="226"/>
    </location>
</feature>
<feature type="active site" description="Nucleophile" evidence="5">
    <location>
        <position position="40"/>
    </location>
</feature>
<reference evidence="8 9" key="1">
    <citation type="submission" date="2016-10" db="EMBL/GenBank/DDBJ databases">
        <authorList>
            <person name="de Groot N.N."/>
        </authorList>
    </citation>
    <scope>NUCLEOTIDE SEQUENCE [LARGE SCALE GENOMIC DNA]</scope>
    <source>
        <strain evidence="8 9">DSM 44778</strain>
    </source>
</reference>
<evidence type="ECO:0000313" key="8">
    <source>
        <dbReference type="EMBL" id="SFJ23431.1"/>
    </source>
</evidence>
<evidence type="ECO:0000256" key="2">
    <source>
        <dbReference type="ARBA" id="ARBA00005642"/>
    </source>
</evidence>
<dbReference type="GO" id="GO:0160148">
    <property type="term" value="F:tRNA pseudouridine(55) synthase activity"/>
    <property type="evidence" value="ECO:0007669"/>
    <property type="project" value="UniProtKB-EC"/>
</dbReference>
<dbReference type="GO" id="GO:1990481">
    <property type="term" value="P:mRNA pseudouridine synthesis"/>
    <property type="evidence" value="ECO:0007669"/>
    <property type="project" value="TreeGrafter"/>
</dbReference>
<dbReference type="FunFam" id="3.30.2350.10:FF:000011">
    <property type="entry name" value="tRNA pseudouridine synthase B"/>
    <property type="match status" value="1"/>
</dbReference>
<dbReference type="GO" id="GO:0031119">
    <property type="term" value="P:tRNA pseudouridine synthesis"/>
    <property type="evidence" value="ECO:0007669"/>
    <property type="project" value="UniProtKB-UniRule"/>
</dbReference>
<evidence type="ECO:0000256" key="3">
    <source>
        <dbReference type="ARBA" id="ARBA00022694"/>
    </source>
</evidence>
<comment type="similarity">
    <text evidence="2 5">Belongs to the pseudouridine synthase TruB family. Type 1 subfamily.</text>
</comment>
<dbReference type="RefSeq" id="WP_093229400.1">
    <property type="nucleotide sequence ID" value="NZ_FORR01000006.1"/>
</dbReference>
<dbReference type="AlphaFoldDB" id="A0A1I3PQ88"/>
<dbReference type="SUPFAM" id="SSF55120">
    <property type="entry name" value="Pseudouridine synthase"/>
    <property type="match status" value="1"/>
</dbReference>
<protein>
    <recommendedName>
        <fullName evidence="5">tRNA pseudouridine synthase B</fullName>
        <ecNumber evidence="5">5.4.99.25</ecNumber>
    </recommendedName>
    <alternativeName>
        <fullName evidence="5">tRNA pseudouridine(55) synthase</fullName>
        <shortName evidence="5">Psi55 synthase</shortName>
    </alternativeName>
    <alternativeName>
        <fullName evidence="5">tRNA pseudouridylate synthase</fullName>
    </alternativeName>
    <alternativeName>
        <fullName evidence="5">tRNA-uridine isomerase</fullName>
    </alternativeName>
</protein>
<dbReference type="Pfam" id="PF01509">
    <property type="entry name" value="TruB_N"/>
    <property type="match status" value="1"/>
</dbReference>
<gene>
    <name evidence="5" type="primary">truB</name>
    <name evidence="8" type="ORF">SAMN05421852_10662</name>
</gene>
<organism evidence="8 9">
    <name type="scientific">Thermoflavimicrobium dichotomicum</name>
    <dbReference type="NCBI Taxonomy" id="46223"/>
    <lineage>
        <taxon>Bacteria</taxon>
        <taxon>Bacillati</taxon>
        <taxon>Bacillota</taxon>
        <taxon>Bacilli</taxon>
        <taxon>Bacillales</taxon>
        <taxon>Thermoactinomycetaceae</taxon>
        <taxon>Thermoflavimicrobium</taxon>
    </lineage>
</organism>
<keyword evidence="3 5" id="KW-0819">tRNA processing</keyword>
<dbReference type="STRING" id="46223.SAMN05421852_10662"/>
<name>A0A1I3PQ88_9BACL</name>
<dbReference type="GO" id="GO:0003723">
    <property type="term" value="F:RNA binding"/>
    <property type="evidence" value="ECO:0007669"/>
    <property type="project" value="InterPro"/>
</dbReference>
<comment type="function">
    <text evidence="5">Responsible for synthesis of pseudouridine from uracil-55 in the psi GC loop of transfer RNAs.</text>
</comment>
<evidence type="ECO:0000259" key="7">
    <source>
        <dbReference type="Pfam" id="PF16198"/>
    </source>
</evidence>
<evidence type="ECO:0000256" key="1">
    <source>
        <dbReference type="ARBA" id="ARBA00000385"/>
    </source>
</evidence>
<dbReference type="EC" id="5.4.99.25" evidence="5"/>
<dbReference type="OrthoDB" id="9802309at2"/>
<comment type="catalytic activity">
    <reaction evidence="1 5">
        <text>uridine(55) in tRNA = pseudouridine(55) in tRNA</text>
        <dbReference type="Rhea" id="RHEA:42532"/>
        <dbReference type="Rhea" id="RHEA-COMP:10101"/>
        <dbReference type="Rhea" id="RHEA-COMP:10102"/>
        <dbReference type="ChEBI" id="CHEBI:65314"/>
        <dbReference type="ChEBI" id="CHEBI:65315"/>
        <dbReference type="EC" id="5.4.99.25"/>
    </reaction>
</comment>